<feature type="compositionally biased region" description="Polar residues" evidence="1">
    <location>
        <begin position="533"/>
        <end position="556"/>
    </location>
</feature>
<dbReference type="OrthoDB" id="443981at2759"/>
<dbReference type="PANTHER" id="PTHR15629:SF8">
    <property type="entry name" value="DUF500 DOMAIN PROTEIN (AFU_ORTHOLOGUE AFUA_5G07310)"/>
    <property type="match status" value="1"/>
</dbReference>
<feature type="compositionally biased region" description="Basic and acidic residues" evidence="1">
    <location>
        <begin position="663"/>
        <end position="693"/>
    </location>
</feature>
<evidence type="ECO:0000313" key="3">
    <source>
        <dbReference type="EMBL" id="OQD74408.1"/>
    </source>
</evidence>
<dbReference type="CDD" id="cd11524">
    <property type="entry name" value="SYLF"/>
    <property type="match status" value="1"/>
</dbReference>
<feature type="compositionally biased region" description="Basic and acidic residues" evidence="1">
    <location>
        <begin position="604"/>
        <end position="627"/>
    </location>
</feature>
<dbReference type="EMBL" id="MDYL01000011">
    <property type="protein sequence ID" value="OQD74408.1"/>
    <property type="molecule type" value="Genomic_DNA"/>
</dbReference>
<organism evidence="3 4">
    <name type="scientific">Penicillium decumbens</name>
    <dbReference type="NCBI Taxonomy" id="69771"/>
    <lineage>
        <taxon>Eukaryota</taxon>
        <taxon>Fungi</taxon>
        <taxon>Dikarya</taxon>
        <taxon>Ascomycota</taxon>
        <taxon>Pezizomycotina</taxon>
        <taxon>Eurotiomycetes</taxon>
        <taxon>Eurotiomycetidae</taxon>
        <taxon>Eurotiales</taxon>
        <taxon>Aspergillaceae</taxon>
        <taxon>Penicillium</taxon>
    </lineage>
</organism>
<dbReference type="GO" id="GO:0035091">
    <property type="term" value="F:phosphatidylinositol binding"/>
    <property type="evidence" value="ECO:0007669"/>
    <property type="project" value="TreeGrafter"/>
</dbReference>
<dbReference type="Pfam" id="PF04366">
    <property type="entry name" value="Ysc84"/>
    <property type="match status" value="1"/>
</dbReference>
<dbReference type="OMA" id="VIINTCE"/>
<sequence>MSQPTSQTTWEKTKRYSKWGYGKGKVGFDKAWDTVDKLGGPVNRLSYRLGAEAFWPMTIDKESDKAARILRSFVKDGFYAPESEISTDYHGKINRPKGKQRVMQKIPTKVIQNAKGLAIFTTMRTGLWVSGSGGSGVLLARIAETGEWSPPSGIMLHTAGIGFLAGVDIYDCVVVINTYEALDAFKRVRCTVGGEISAAAGPVGVGGLLESEVHKRQAPIWTYMKSKGLYAGVAVDGTVIIERTDENERFYGERISVSDILAGKIRFPPDSIKTLHETIKAAQGDVDVNESLVASPGETPGDMEVAAEDEQLFGVPDAEDPDPYGVKALEAEGLFIREAGTKARPSPDSFEFRPNPSSPVFATFSRRSAEGSPRSSWRASVQSHTYSSWRGSTQSHTYSDRSTQTDIPLIAATSVSRASSLSASESVGGEVPSRGDDDAQWDNVPIHSGEEEKEDERELNGPTKEEEKHAVDYVEVHEVTDATITKQKSFPEEEVSSVESKRMSPTFTRARLVSIRKRTPPPLPPRHPRHTWGSGSSRESTSPTALSQSSRSTEQTDAALEHAESSEQANESRALPSNVKVLQTNSVLPAVVDEVDIESESELPADRDEFLSAHGDNEDSIEEHTLTREPTLTEELTLTKEPTLTETPTIAEDISAPETKEEETERKESVLPDPETESKITPETEAEVSKVEETLTSVSLSDKSEEPLAPLGLEDKTEETKIESKDEEADADNKHLNVDISPLQI</sequence>
<protein>
    <recommendedName>
        <fullName evidence="2">Ysc84 actin-binding domain-containing protein</fullName>
    </recommendedName>
</protein>
<evidence type="ECO:0000259" key="2">
    <source>
        <dbReference type="Pfam" id="PF04366"/>
    </source>
</evidence>
<evidence type="ECO:0000256" key="1">
    <source>
        <dbReference type="SAM" id="MobiDB-lite"/>
    </source>
</evidence>
<reference evidence="4" key="1">
    <citation type="journal article" date="2017" name="Nat. Microbiol.">
        <title>Global analysis of biosynthetic gene clusters reveals vast potential of secondary metabolite production in Penicillium species.</title>
        <authorList>
            <person name="Nielsen J.C."/>
            <person name="Grijseels S."/>
            <person name="Prigent S."/>
            <person name="Ji B."/>
            <person name="Dainat J."/>
            <person name="Nielsen K.F."/>
            <person name="Frisvad J.C."/>
            <person name="Workman M."/>
            <person name="Nielsen J."/>
        </authorList>
    </citation>
    <scope>NUCLEOTIDE SEQUENCE [LARGE SCALE GENOMIC DNA]</scope>
    <source>
        <strain evidence="4">IBT 11843</strain>
    </source>
</reference>
<evidence type="ECO:0000313" key="4">
    <source>
        <dbReference type="Proteomes" id="UP000191522"/>
    </source>
</evidence>
<gene>
    <name evidence="3" type="ORF">PENDEC_c011G02594</name>
</gene>
<feature type="compositionally biased region" description="Polar residues" evidence="1">
    <location>
        <begin position="373"/>
        <end position="403"/>
    </location>
</feature>
<dbReference type="STRING" id="69771.A0A1V6PBK6"/>
<dbReference type="InterPro" id="IPR051702">
    <property type="entry name" value="SH3_domain_YSC84-like"/>
</dbReference>
<keyword evidence="4" id="KW-1185">Reference proteome</keyword>
<dbReference type="PANTHER" id="PTHR15629">
    <property type="entry name" value="SH3YL1 PROTEIN"/>
    <property type="match status" value="1"/>
</dbReference>
<feature type="region of interest" description="Disordered" evidence="1">
    <location>
        <begin position="338"/>
        <end position="403"/>
    </location>
</feature>
<dbReference type="AlphaFoldDB" id="A0A1V6PBK6"/>
<feature type="compositionally biased region" description="Low complexity" evidence="1">
    <location>
        <begin position="628"/>
        <end position="649"/>
    </location>
</feature>
<feature type="compositionally biased region" description="Basic and acidic residues" evidence="1">
    <location>
        <begin position="713"/>
        <end position="724"/>
    </location>
</feature>
<name>A0A1V6PBK6_PENDC</name>
<feature type="region of interest" description="Disordered" evidence="1">
    <location>
        <begin position="415"/>
        <end position="745"/>
    </location>
</feature>
<dbReference type="InterPro" id="IPR007461">
    <property type="entry name" value="Ysc84_actin-binding"/>
</dbReference>
<feature type="domain" description="Ysc84 actin-binding" evidence="2">
    <location>
        <begin position="157"/>
        <end position="282"/>
    </location>
</feature>
<comment type="caution">
    <text evidence="3">The sequence shown here is derived from an EMBL/GenBank/DDBJ whole genome shotgun (WGS) entry which is preliminary data.</text>
</comment>
<feature type="compositionally biased region" description="Acidic residues" evidence="1">
    <location>
        <begin position="593"/>
        <end position="603"/>
    </location>
</feature>
<feature type="compositionally biased region" description="Low complexity" evidence="1">
    <location>
        <begin position="415"/>
        <end position="426"/>
    </location>
</feature>
<dbReference type="Proteomes" id="UP000191522">
    <property type="component" value="Unassembled WGS sequence"/>
</dbReference>
<proteinExistence type="predicted"/>
<accession>A0A1V6PBK6</accession>
<feature type="compositionally biased region" description="Basic and acidic residues" evidence="1">
    <location>
        <begin position="456"/>
        <end position="480"/>
    </location>
</feature>